<keyword evidence="3" id="KW-0547">Nucleotide-binding</keyword>
<evidence type="ECO:0000256" key="6">
    <source>
        <dbReference type="SAM" id="MobiDB-lite"/>
    </source>
</evidence>
<dbReference type="EMBL" id="LCRM01000066">
    <property type="protein sequence ID" value="KKW34655.1"/>
    <property type="molecule type" value="Genomic_DNA"/>
</dbReference>
<comment type="caution">
    <text evidence="8">The sequence shown here is derived from an EMBL/GenBank/DDBJ whole genome shotgun (WGS) entry which is preliminary data.</text>
</comment>
<dbReference type="PANTHER" id="PTHR45900:SF1">
    <property type="entry name" value="MITOCHONDRIAL DNA REPAIR PROTEIN RECA HOMOLOG-RELATED"/>
    <property type="match status" value="1"/>
</dbReference>
<dbReference type="Gene3D" id="3.40.50.300">
    <property type="entry name" value="P-loop containing nucleotide triphosphate hydrolases"/>
    <property type="match status" value="1"/>
</dbReference>
<dbReference type="InterPro" id="IPR049428">
    <property type="entry name" value="RecA-like_N"/>
</dbReference>
<comment type="similarity">
    <text evidence="1">Belongs to the RecA family.</text>
</comment>
<dbReference type="Proteomes" id="UP000034290">
    <property type="component" value="Unassembled WGS sequence"/>
</dbReference>
<dbReference type="GO" id="GO:0006281">
    <property type="term" value="P:DNA repair"/>
    <property type="evidence" value="ECO:0007669"/>
    <property type="project" value="InterPro"/>
</dbReference>
<evidence type="ECO:0000256" key="3">
    <source>
        <dbReference type="ARBA" id="ARBA00022741"/>
    </source>
</evidence>
<protein>
    <recommendedName>
        <fullName evidence="2">Protein RecA</fullName>
    </recommendedName>
</protein>
<dbReference type="GO" id="GO:0003697">
    <property type="term" value="F:single-stranded DNA binding"/>
    <property type="evidence" value="ECO:0007669"/>
    <property type="project" value="InterPro"/>
</dbReference>
<proteinExistence type="inferred from homology"/>
<sequence length="100" mass="10576">MAQRRPTKQGSPQTIGSSLSAETAINHIKERFGEGAIMRLGEAKIMAVEVLPTDCLSLDLALGAGGLPRGRIIEIYGPEASGKTISTSYSSHNQTPANRP</sequence>
<keyword evidence="5" id="KW-0233">DNA recombination</keyword>
<dbReference type="GO" id="GO:0005524">
    <property type="term" value="F:ATP binding"/>
    <property type="evidence" value="ECO:0007669"/>
    <property type="project" value="UniProtKB-KW"/>
</dbReference>
<dbReference type="PANTHER" id="PTHR45900">
    <property type="entry name" value="RECA"/>
    <property type="match status" value="1"/>
</dbReference>
<evidence type="ECO:0000313" key="9">
    <source>
        <dbReference type="Proteomes" id="UP000034290"/>
    </source>
</evidence>
<evidence type="ECO:0000256" key="5">
    <source>
        <dbReference type="ARBA" id="ARBA00023172"/>
    </source>
</evidence>
<name>A0A0G1XUR5_9BACT</name>
<dbReference type="GO" id="GO:0006310">
    <property type="term" value="P:DNA recombination"/>
    <property type="evidence" value="ECO:0007669"/>
    <property type="project" value="UniProtKB-KW"/>
</dbReference>
<evidence type="ECO:0000259" key="7">
    <source>
        <dbReference type="Pfam" id="PF00154"/>
    </source>
</evidence>
<evidence type="ECO:0000256" key="2">
    <source>
        <dbReference type="ARBA" id="ARBA00015553"/>
    </source>
</evidence>
<dbReference type="Pfam" id="PF00154">
    <property type="entry name" value="RecA_N"/>
    <property type="match status" value="1"/>
</dbReference>
<gene>
    <name evidence="8" type="ORF">UY81_C0066G0004</name>
</gene>
<reference evidence="8 9" key="1">
    <citation type="journal article" date="2015" name="Nature">
        <title>rRNA introns, odd ribosomes, and small enigmatic genomes across a large radiation of phyla.</title>
        <authorList>
            <person name="Brown C.T."/>
            <person name="Hug L.A."/>
            <person name="Thomas B.C."/>
            <person name="Sharon I."/>
            <person name="Castelle C.J."/>
            <person name="Singh A."/>
            <person name="Wilkins M.J."/>
            <person name="Williams K.H."/>
            <person name="Banfield J.F."/>
        </authorList>
    </citation>
    <scope>NUCLEOTIDE SEQUENCE [LARGE SCALE GENOMIC DNA]</scope>
</reference>
<keyword evidence="4" id="KW-0067">ATP-binding</keyword>
<accession>A0A0G1XUR5</accession>
<feature type="compositionally biased region" description="Polar residues" evidence="6">
    <location>
        <begin position="8"/>
        <end position="21"/>
    </location>
</feature>
<feature type="domain" description="RecA-like N-terminal" evidence="7">
    <location>
        <begin position="22"/>
        <end position="85"/>
    </location>
</feature>
<feature type="region of interest" description="Disordered" evidence="6">
    <location>
        <begin position="1"/>
        <end position="21"/>
    </location>
</feature>
<dbReference type="SUPFAM" id="SSF52540">
    <property type="entry name" value="P-loop containing nucleoside triphosphate hydrolases"/>
    <property type="match status" value="1"/>
</dbReference>
<evidence type="ECO:0000256" key="1">
    <source>
        <dbReference type="ARBA" id="ARBA00009391"/>
    </source>
</evidence>
<evidence type="ECO:0000313" key="8">
    <source>
        <dbReference type="EMBL" id="KKW34655.1"/>
    </source>
</evidence>
<dbReference type="AlphaFoldDB" id="A0A0G1XUR5"/>
<dbReference type="InterPro" id="IPR027417">
    <property type="entry name" value="P-loop_NTPase"/>
</dbReference>
<organism evidence="8 9">
    <name type="scientific">Candidatus Giovannonibacteria bacterium GW2011_GWA2_53_7</name>
    <dbReference type="NCBI Taxonomy" id="1618650"/>
    <lineage>
        <taxon>Bacteria</taxon>
        <taxon>Candidatus Giovannoniibacteriota</taxon>
    </lineage>
</organism>
<dbReference type="PATRIC" id="fig|1618650.3.peg.624"/>
<evidence type="ECO:0000256" key="4">
    <source>
        <dbReference type="ARBA" id="ARBA00022840"/>
    </source>
</evidence>
<dbReference type="InterPro" id="IPR013765">
    <property type="entry name" value="DNA_recomb/repair_RecA"/>
</dbReference>